<dbReference type="Gene3D" id="3.40.50.1580">
    <property type="entry name" value="Nucleoside phosphorylase domain"/>
    <property type="match status" value="1"/>
</dbReference>
<keyword evidence="4 7" id="KW-0378">Hydrolase</keyword>
<dbReference type="NCBIfam" id="TIGR01704">
    <property type="entry name" value="MTA_SAH-Nsdase"/>
    <property type="match status" value="1"/>
</dbReference>
<dbReference type="InterPro" id="IPR010049">
    <property type="entry name" value="MTA_SAH_Nsdase"/>
</dbReference>
<dbReference type="EMBL" id="NFLB01000004">
    <property type="protein sequence ID" value="OUQ05749.1"/>
    <property type="molecule type" value="Genomic_DNA"/>
</dbReference>
<organism evidence="8 9">
    <name type="scientific">Thomasclavelia spiroformis</name>
    <dbReference type="NCBI Taxonomy" id="29348"/>
    <lineage>
        <taxon>Bacteria</taxon>
        <taxon>Bacillati</taxon>
        <taxon>Bacillota</taxon>
        <taxon>Erysipelotrichia</taxon>
        <taxon>Erysipelotrichales</taxon>
        <taxon>Coprobacillaceae</taxon>
        <taxon>Thomasclavelia</taxon>
    </lineage>
</organism>
<dbReference type="GO" id="GO:0019509">
    <property type="term" value="P:L-methionine salvage from methylthioadenosine"/>
    <property type="evidence" value="ECO:0007669"/>
    <property type="project" value="UniProtKB-UniPathway"/>
</dbReference>
<evidence type="ECO:0000256" key="2">
    <source>
        <dbReference type="ARBA" id="ARBA00011974"/>
    </source>
</evidence>
<evidence type="ECO:0000256" key="5">
    <source>
        <dbReference type="ARBA" id="ARBA00023167"/>
    </source>
</evidence>
<dbReference type="InterPro" id="IPR000845">
    <property type="entry name" value="Nucleoside_phosphorylase_d"/>
</dbReference>
<dbReference type="PANTHER" id="PTHR46832:SF1">
    <property type="entry name" value="5'-METHYLTHIOADENOSINE_S-ADENOSYLHOMOCYSTEINE NUCLEOSIDASE"/>
    <property type="match status" value="1"/>
</dbReference>
<dbReference type="UniPathway" id="UPA00904">
    <property type="reaction ID" value="UER00871"/>
</dbReference>
<dbReference type="Pfam" id="PF01048">
    <property type="entry name" value="PNP_UDP_1"/>
    <property type="match status" value="1"/>
</dbReference>
<proteinExistence type="predicted"/>
<dbReference type="EC" id="3.2.2.9" evidence="2"/>
<dbReference type="SUPFAM" id="SSF53167">
    <property type="entry name" value="Purine and uridine phosphorylases"/>
    <property type="match status" value="1"/>
</dbReference>
<dbReference type="GO" id="GO:0008782">
    <property type="term" value="F:adenosylhomocysteine nucleosidase activity"/>
    <property type="evidence" value="ECO:0007669"/>
    <property type="project" value="UniProtKB-EC"/>
</dbReference>
<dbReference type="CDD" id="cd09008">
    <property type="entry name" value="MTAN"/>
    <property type="match status" value="1"/>
</dbReference>
<dbReference type="GO" id="GO:0008930">
    <property type="term" value="F:methylthioadenosine nucleosidase activity"/>
    <property type="evidence" value="ECO:0007669"/>
    <property type="project" value="InterPro"/>
</dbReference>
<evidence type="ECO:0000256" key="4">
    <source>
        <dbReference type="ARBA" id="ARBA00022801"/>
    </source>
</evidence>
<comment type="caution">
    <text evidence="8">The sequence shown here is derived from an EMBL/GenBank/DDBJ whole genome shotgun (WGS) entry which is preliminary data.</text>
</comment>
<dbReference type="InterPro" id="IPR035994">
    <property type="entry name" value="Nucleoside_phosphorylase_sf"/>
</dbReference>
<name>A0A1Y4QBT8_9FIRM</name>
<dbReference type="Proteomes" id="UP000196258">
    <property type="component" value="Unassembled WGS sequence"/>
</dbReference>
<keyword evidence="3" id="KW-0028">Amino-acid biosynthesis</keyword>
<evidence type="ECO:0000259" key="6">
    <source>
        <dbReference type="Pfam" id="PF01048"/>
    </source>
</evidence>
<reference evidence="9" key="1">
    <citation type="submission" date="2017-04" db="EMBL/GenBank/DDBJ databases">
        <title>Function of individual gut microbiota members based on whole genome sequencing of pure cultures obtained from chicken caecum.</title>
        <authorList>
            <person name="Medvecky M."/>
            <person name="Cejkova D."/>
            <person name="Polansky O."/>
            <person name="Karasova D."/>
            <person name="Kubasova T."/>
            <person name="Cizek A."/>
            <person name="Rychlik I."/>
        </authorList>
    </citation>
    <scope>NUCLEOTIDE SEQUENCE [LARGE SCALE GENOMIC DNA]</scope>
    <source>
        <strain evidence="9">An149</strain>
    </source>
</reference>
<reference evidence="8" key="2">
    <citation type="journal article" date="2018" name="BMC Genomics">
        <title>Whole genome sequencing and function prediction of 133 gut anaerobes isolated from chicken caecum in pure cultures.</title>
        <authorList>
            <person name="Medvecky M."/>
            <person name="Cejkova D."/>
            <person name="Polansky O."/>
            <person name="Karasova D."/>
            <person name="Kubasova T."/>
            <person name="Cizek A."/>
            <person name="Rychlik I."/>
        </authorList>
    </citation>
    <scope>NUCLEOTIDE SEQUENCE</scope>
    <source>
        <strain evidence="8">An149</strain>
    </source>
</reference>
<evidence type="ECO:0000313" key="7">
    <source>
        <dbReference type="EMBL" id="HJF40984.1"/>
    </source>
</evidence>
<evidence type="ECO:0000256" key="1">
    <source>
        <dbReference type="ARBA" id="ARBA00004945"/>
    </source>
</evidence>
<feature type="domain" description="Nucleoside phosphorylase" evidence="6">
    <location>
        <begin position="2"/>
        <end position="227"/>
    </location>
</feature>
<reference evidence="7" key="4">
    <citation type="submission" date="2021-09" db="EMBL/GenBank/DDBJ databases">
        <authorList>
            <person name="Gilroy R."/>
        </authorList>
    </citation>
    <scope>NUCLEOTIDE SEQUENCE</scope>
    <source>
        <strain evidence="7">CHK193-16274</strain>
    </source>
</reference>
<reference evidence="7" key="3">
    <citation type="journal article" date="2021" name="PeerJ">
        <title>Extensive microbial diversity within the chicken gut microbiome revealed by metagenomics and culture.</title>
        <authorList>
            <person name="Gilroy R."/>
            <person name="Ravi A."/>
            <person name="Getino M."/>
            <person name="Pursley I."/>
            <person name="Horton D.L."/>
            <person name="Alikhan N.F."/>
            <person name="Baker D."/>
            <person name="Gharbi K."/>
            <person name="Hall N."/>
            <person name="Watson M."/>
            <person name="Adriaenssens E.M."/>
            <person name="Foster-Nyarko E."/>
            <person name="Jarju S."/>
            <person name="Secka A."/>
            <person name="Antonio M."/>
            <person name="Oren A."/>
            <person name="Chaudhuri R.R."/>
            <person name="La Ragione R."/>
            <person name="Hildebrand F."/>
            <person name="Pallen M.J."/>
        </authorList>
    </citation>
    <scope>NUCLEOTIDE SEQUENCE</scope>
    <source>
        <strain evidence="7">CHK193-16274</strain>
    </source>
</reference>
<dbReference type="GO" id="GO:0019284">
    <property type="term" value="P:L-methionine salvage from S-adenosylmethionine"/>
    <property type="evidence" value="ECO:0007669"/>
    <property type="project" value="TreeGrafter"/>
</dbReference>
<evidence type="ECO:0000256" key="3">
    <source>
        <dbReference type="ARBA" id="ARBA00022605"/>
    </source>
</evidence>
<sequence length="229" mass="24873">MIGIIGAMEEEVAEIKEYMDVSDSKTILDCTFYHGTIEGKEVVLLQGGIGKVNAAICTTLLLTNYDIDYVINVGSAGGLCLSQNVGDVVISNEVCQYDFDITAFKNRVLGEVPGLPPRIKADDALVNKAINVLKSLDLNYETGLIVSGDKFVANKEVASYIKNNFEDAKCCEMEAAAVGQTCYKFNTKFIITRSLSDIFGKGDSTIQFDEYLKKAAKASAKMCVALIKD</sequence>
<dbReference type="EMBL" id="DYWV01000295">
    <property type="protein sequence ID" value="HJF40984.1"/>
    <property type="molecule type" value="Genomic_DNA"/>
</dbReference>
<keyword evidence="5" id="KW-0486">Methionine biosynthesis</keyword>
<dbReference type="RefSeq" id="WP_087255694.1">
    <property type="nucleotide sequence ID" value="NZ_CAJFOD010000090.1"/>
</dbReference>
<comment type="pathway">
    <text evidence="1">Amino-acid biosynthesis; L-methionine biosynthesis via salvage pathway; S-methyl-5-thio-alpha-D-ribose 1-phosphate from S-methyl-5'-thioadenosine (hydrolase route): step 1/2.</text>
</comment>
<dbReference type="GO" id="GO:0009164">
    <property type="term" value="P:nucleoside catabolic process"/>
    <property type="evidence" value="ECO:0007669"/>
    <property type="project" value="InterPro"/>
</dbReference>
<dbReference type="NCBIfam" id="NF004079">
    <property type="entry name" value="PRK05584.1"/>
    <property type="match status" value="1"/>
</dbReference>
<keyword evidence="7" id="KW-0326">Glycosidase</keyword>
<accession>A0A1Y4QBT8</accession>
<gene>
    <name evidence="8" type="ORF">B5E91_04865</name>
    <name evidence="7" type="ORF">K8V91_08680</name>
</gene>
<evidence type="ECO:0000313" key="8">
    <source>
        <dbReference type="EMBL" id="OUQ05749.1"/>
    </source>
</evidence>
<dbReference type="PANTHER" id="PTHR46832">
    <property type="entry name" value="5'-METHYLTHIOADENOSINE/S-ADENOSYLHOMOCYSTEINE NUCLEOSIDASE"/>
    <property type="match status" value="1"/>
</dbReference>
<evidence type="ECO:0000313" key="9">
    <source>
        <dbReference type="Proteomes" id="UP000196258"/>
    </source>
</evidence>
<protein>
    <recommendedName>
        <fullName evidence="2">adenosylhomocysteine nucleosidase</fullName>
        <ecNumber evidence="2">3.2.2.9</ecNumber>
    </recommendedName>
</protein>
<dbReference type="AlphaFoldDB" id="A0A1Y4QBT8"/>
<dbReference type="GO" id="GO:0005829">
    <property type="term" value="C:cytosol"/>
    <property type="evidence" value="ECO:0007669"/>
    <property type="project" value="TreeGrafter"/>
</dbReference>
<dbReference type="Proteomes" id="UP000749320">
    <property type="component" value="Unassembled WGS sequence"/>
</dbReference>